<dbReference type="PANTHER" id="PTHR32092:SF4">
    <property type="entry name" value="ALPHA-GLUCOSIDASE"/>
    <property type="match status" value="1"/>
</dbReference>
<organism evidence="10">
    <name type="scientific">marine sediment metagenome</name>
    <dbReference type="NCBI Taxonomy" id="412755"/>
    <lineage>
        <taxon>unclassified sequences</taxon>
        <taxon>metagenomes</taxon>
        <taxon>ecological metagenomes</taxon>
    </lineage>
</organism>
<dbReference type="GO" id="GO:0004553">
    <property type="term" value="F:hydrolase activity, hydrolyzing O-glycosyl compounds"/>
    <property type="evidence" value="ECO:0007669"/>
    <property type="project" value="InterPro"/>
</dbReference>
<dbReference type="EMBL" id="BARW01007226">
    <property type="protein sequence ID" value="GAI85857.1"/>
    <property type="molecule type" value="Genomic_DNA"/>
</dbReference>
<evidence type="ECO:0000256" key="1">
    <source>
        <dbReference type="ARBA" id="ARBA00001911"/>
    </source>
</evidence>
<comment type="cofactor">
    <cofactor evidence="1">
        <name>NAD(+)</name>
        <dbReference type="ChEBI" id="CHEBI:57540"/>
    </cofactor>
</comment>
<dbReference type="GO" id="GO:0016616">
    <property type="term" value="F:oxidoreductase activity, acting on the CH-OH group of donors, NAD or NADP as acceptor"/>
    <property type="evidence" value="ECO:0007669"/>
    <property type="project" value="InterPro"/>
</dbReference>
<dbReference type="PANTHER" id="PTHR32092">
    <property type="entry name" value="6-PHOSPHO-BETA-GLUCOSIDASE-RELATED"/>
    <property type="match status" value="1"/>
</dbReference>
<comment type="caution">
    <text evidence="10">The sequence shown here is derived from an EMBL/GenBank/DDBJ whole genome shotgun (WGS) entry which is preliminary data.</text>
</comment>
<reference evidence="10" key="1">
    <citation type="journal article" date="2014" name="Front. Microbiol.">
        <title>High frequency of phylogenetically diverse reductive dehalogenase-homologous genes in deep subseafloor sedimentary metagenomes.</title>
        <authorList>
            <person name="Kawai M."/>
            <person name="Futagami T."/>
            <person name="Toyoda A."/>
            <person name="Takaki Y."/>
            <person name="Nishi S."/>
            <person name="Hori S."/>
            <person name="Arai W."/>
            <person name="Tsubouchi T."/>
            <person name="Morono Y."/>
            <person name="Uchiyama I."/>
            <person name="Ito T."/>
            <person name="Fujiyama A."/>
            <person name="Inagaki F."/>
            <person name="Takami H."/>
        </authorList>
    </citation>
    <scope>NUCLEOTIDE SEQUENCE</scope>
    <source>
        <strain evidence="10">Expedition CK06-06</strain>
    </source>
</reference>
<dbReference type="Gene3D" id="3.90.1820.10">
    <property type="entry name" value="AglA-like glucosidase"/>
    <property type="match status" value="1"/>
</dbReference>
<keyword evidence="6" id="KW-0464">Manganese</keyword>
<name>X1RYJ7_9ZZZZ</name>
<feature type="domain" description="Glycosyl hydrolase family 4 C-terminal" evidence="9">
    <location>
        <begin position="41"/>
        <end position="144"/>
    </location>
</feature>
<dbReference type="InterPro" id="IPR001088">
    <property type="entry name" value="Glyco_hydro_4"/>
</dbReference>
<keyword evidence="3" id="KW-0479">Metal-binding</keyword>
<protein>
    <recommendedName>
        <fullName evidence="9">Glycosyl hydrolase family 4 C-terminal domain-containing protein</fullName>
    </recommendedName>
</protein>
<evidence type="ECO:0000256" key="3">
    <source>
        <dbReference type="ARBA" id="ARBA00022723"/>
    </source>
</evidence>
<dbReference type="SUPFAM" id="SSF56327">
    <property type="entry name" value="LDH C-terminal domain-like"/>
    <property type="match status" value="1"/>
</dbReference>
<evidence type="ECO:0000256" key="6">
    <source>
        <dbReference type="ARBA" id="ARBA00023211"/>
    </source>
</evidence>
<dbReference type="InterPro" id="IPR053715">
    <property type="entry name" value="GH4_Enzyme_sf"/>
</dbReference>
<keyword evidence="7" id="KW-0119">Carbohydrate metabolism</keyword>
<evidence type="ECO:0000256" key="4">
    <source>
        <dbReference type="ARBA" id="ARBA00022801"/>
    </source>
</evidence>
<dbReference type="AlphaFoldDB" id="X1RYJ7"/>
<evidence type="ECO:0000256" key="2">
    <source>
        <dbReference type="ARBA" id="ARBA00001936"/>
    </source>
</evidence>
<comment type="cofactor">
    <cofactor evidence="2">
        <name>Mn(2+)</name>
        <dbReference type="ChEBI" id="CHEBI:29035"/>
    </cofactor>
</comment>
<proteinExistence type="predicted"/>
<evidence type="ECO:0000256" key="5">
    <source>
        <dbReference type="ARBA" id="ARBA00023027"/>
    </source>
</evidence>
<dbReference type="GO" id="GO:0005975">
    <property type="term" value="P:carbohydrate metabolic process"/>
    <property type="evidence" value="ECO:0007669"/>
    <property type="project" value="InterPro"/>
</dbReference>
<evidence type="ECO:0000256" key="7">
    <source>
        <dbReference type="ARBA" id="ARBA00023277"/>
    </source>
</evidence>
<accession>X1RYJ7</accession>
<keyword evidence="5" id="KW-0520">NAD</keyword>
<dbReference type="InterPro" id="IPR015955">
    <property type="entry name" value="Lactate_DH/Glyco_Ohase_4_C"/>
</dbReference>
<keyword evidence="4" id="KW-0378">Hydrolase</keyword>
<gene>
    <name evidence="10" type="ORF">S12H4_15090</name>
</gene>
<dbReference type="Pfam" id="PF11975">
    <property type="entry name" value="Glyco_hydro_4C"/>
    <property type="match status" value="1"/>
</dbReference>
<dbReference type="GO" id="GO:0046872">
    <property type="term" value="F:metal ion binding"/>
    <property type="evidence" value="ECO:0007669"/>
    <property type="project" value="UniProtKB-KW"/>
</dbReference>
<keyword evidence="8" id="KW-0326">Glycosidase</keyword>
<evidence type="ECO:0000313" key="10">
    <source>
        <dbReference type="EMBL" id="GAI85857.1"/>
    </source>
</evidence>
<dbReference type="InterPro" id="IPR022616">
    <property type="entry name" value="Glyco_hydro_4_C"/>
</dbReference>
<sequence length="173" mass="19338">WYGPLGGFDSEIGWGQYLENLRERVDHIARVAADPSVSVTKEFPPTKTREQQVPIIDALVNDNEGRFQVNIPNNGVISGIPDDVVVEVPAIINKRGIQAIHVGKLPKNLMLHVIIPRMLIMERTLEAFLTGDKRILLSIFLHDHGTRSVEQAEAAVEALLALSFNRDMAEHFK</sequence>
<evidence type="ECO:0000259" key="9">
    <source>
        <dbReference type="Pfam" id="PF11975"/>
    </source>
</evidence>
<evidence type="ECO:0000256" key="8">
    <source>
        <dbReference type="ARBA" id="ARBA00023295"/>
    </source>
</evidence>
<feature type="non-terminal residue" evidence="10">
    <location>
        <position position="1"/>
    </location>
</feature>